<sequence length="163" mass="18374">MLLYSSTGSQDDRHSSLAAKQAPRVTSYLRCLCDELNLPRGTSVTPRLLARPVLLTLHHGKVCLHIQHKSRLNDLHPTIYGKIKANDFSTSIHYSYCSGMPDEILPMFRGNDARRPWHYLTTTTSTSLGNASHAPGVWKGKHPGQHPSPQFTLRKERINEARH</sequence>
<evidence type="ECO:0000313" key="3">
    <source>
        <dbReference type="Proteomes" id="UP000324222"/>
    </source>
</evidence>
<gene>
    <name evidence="2" type="ORF">E2C01_030268</name>
</gene>
<reference evidence="2 3" key="1">
    <citation type="submission" date="2019-05" db="EMBL/GenBank/DDBJ databases">
        <title>Another draft genome of Portunus trituberculatus and its Hox gene families provides insights of decapod evolution.</title>
        <authorList>
            <person name="Jeong J.-H."/>
            <person name="Song I."/>
            <person name="Kim S."/>
            <person name="Choi T."/>
            <person name="Kim D."/>
            <person name="Ryu S."/>
            <person name="Kim W."/>
        </authorList>
    </citation>
    <scope>NUCLEOTIDE SEQUENCE [LARGE SCALE GENOMIC DNA]</scope>
    <source>
        <tissue evidence="2">Muscle</tissue>
    </source>
</reference>
<comment type="caution">
    <text evidence="2">The sequence shown here is derived from an EMBL/GenBank/DDBJ whole genome shotgun (WGS) entry which is preliminary data.</text>
</comment>
<evidence type="ECO:0000256" key="1">
    <source>
        <dbReference type="SAM" id="MobiDB-lite"/>
    </source>
</evidence>
<name>A0A5B7EQF5_PORTR</name>
<proteinExistence type="predicted"/>
<evidence type="ECO:0000313" key="2">
    <source>
        <dbReference type="EMBL" id="MPC36801.1"/>
    </source>
</evidence>
<dbReference type="Proteomes" id="UP000324222">
    <property type="component" value="Unassembled WGS sequence"/>
</dbReference>
<feature type="region of interest" description="Disordered" evidence="1">
    <location>
        <begin position="124"/>
        <end position="163"/>
    </location>
</feature>
<accession>A0A5B7EQF5</accession>
<feature type="compositionally biased region" description="Basic and acidic residues" evidence="1">
    <location>
        <begin position="153"/>
        <end position="163"/>
    </location>
</feature>
<protein>
    <submittedName>
        <fullName evidence="2">Uncharacterized protein</fullName>
    </submittedName>
</protein>
<dbReference type="AlphaFoldDB" id="A0A5B7EQF5"/>
<organism evidence="2 3">
    <name type="scientific">Portunus trituberculatus</name>
    <name type="common">Swimming crab</name>
    <name type="synonym">Neptunus trituberculatus</name>
    <dbReference type="NCBI Taxonomy" id="210409"/>
    <lineage>
        <taxon>Eukaryota</taxon>
        <taxon>Metazoa</taxon>
        <taxon>Ecdysozoa</taxon>
        <taxon>Arthropoda</taxon>
        <taxon>Crustacea</taxon>
        <taxon>Multicrustacea</taxon>
        <taxon>Malacostraca</taxon>
        <taxon>Eumalacostraca</taxon>
        <taxon>Eucarida</taxon>
        <taxon>Decapoda</taxon>
        <taxon>Pleocyemata</taxon>
        <taxon>Brachyura</taxon>
        <taxon>Eubrachyura</taxon>
        <taxon>Portunoidea</taxon>
        <taxon>Portunidae</taxon>
        <taxon>Portuninae</taxon>
        <taxon>Portunus</taxon>
    </lineage>
</organism>
<keyword evidence="3" id="KW-1185">Reference proteome</keyword>
<dbReference type="EMBL" id="VSRR010003610">
    <property type="protein sequence ID" value="MPC36801.1"/>
    <property type="molecule type" value="Genomic_DNA"/>
</dbReference>